<reference evidence="2 3" key="1">
    <citation type="submission" date="2021-07" db="EMBL/GenBank/DDBJ databases">
        <title>Flavobacterium sp. nov. isolated from sediment on the Taihu Lake.</title>
        <authorList>
            <person name="Qu J.-H."/>
        </authorList>
    </citation>
    <scope>NUCLEOTIDE SEQUENCE [LARGE SCALE GENOMIC DNA]</scope>
    <source>
        <strain evidence="2 3">NAS39</strain>
    </source>
</reference>
<dbReference type="EMBL" id="JAHWYN010000002">
    <property type="protein sequence ID" value="MBW4359458.1"/>
    <property type="molecule type" value="Genomic_DNA"/>
</dbReference>
<feature type="signal peptide" evidence="1">
    <location>
        <begin position="1"/>
        <end position="22"/>
    </location>
</feature>
<keyword evidence="1" id="KW-0732">Signal</keyword>
<comment type="caution">
    <text evidence="2">The sequence shown here is derived from an EMBL/GenBank/DDBJ whole genome shotgun (WGS) entry which is preliminary data.</text>
</comment>
<dbReference type="Pfam" id="PF11276">
    <property type="entry name" value="DUF3078"/>
    <property type="match status" value="1"/>
</dbReference>
<accession>A0ABS6XS14</accession>
<gene>
    <name evidence="2" type="ORF">KZH69_03065</name>
</gene>
<keyword evidence="3" id="KW-1185">Reference proteome</keyword>
<name>A0ABS6XS14_9FLAO</name>
<protein>
    <submittedName>
        <fullName evidence="2">DUF3078 domain-containing protein</fullName>
    </submittedName>
</protein>
<evidence type="ECO:0000313" key="3">
    <source>
        <dbReference type="Proteomes" id="UP000812031"/>
    </source>
</evidence>
<organism evidence="2 3">
    <name type="scientific">Flavobacterium taihuense</name>
    <dbReference type="NCBI Taxonomy" id="2857508"/>
    <lineage>
        <taxon>Bacteria</taxon>
        <taxon>Pseudomonadati</taxon>
        <taxon>Bacteroidota</taxon>
        <taxon>Flavobacteriia</taxon>
        <taxon>Flavobacteriales</taxon>
        <taxon>Flavobacteriaceae</taxon>
        <taxon>Flavobacterium</taxon>
    </lineage>
</organism>
<dbReference type="RefSeq" id="WP_219315993.1">
    <property type="nucleotide sequence ID" value="NZ_JAHWYN010000002.1"/>
</dbReference>
<sequence>MTFFTKPILLLLLLSISSYSQIKIITSVADTTTVKKNDQPLNTIITAKPDTISHWTNKNILGVDISEIAFVNWSAGGTSAITGLVRAHLKRDYKDDYQVWANELLFRYGMNKQEGIQLRKTDDVFRINSTYGFRKDSLSNWYHSAKLNFNTQFTNGYNYPDIENPISKPFAPAYTFLGIGSEYIYKPEKLNVYLSPLTLKNTAVLDQTLANAGAYGVKKAVYDAQGNLISEGKQSKTELGILVTSYIEKEIFTNITIKNRLSLYTDYLHNFGNIDVDWQFYADLKVNQYVKANVGCNLVYDEDIDVIKEENGVKINEGPKVQLKQVLGIGLEYVF</sequence>
<dbReference type="Proteomes" id="UP000812031">
    <property type="component" value="Unassembled WGS sequence"/>
</dbReference>
<evidence type="ECO:0000313" key="2">
    <source>
        <dbReference type="EMBL" id="MBW4359458.1"/>
    </source>
</evidence>
<evidence type="ECO:0000256" key="1">
    <source>
        <dbReference type="SAM" id="SignalP"/>
    </source>
</evidence>
<dbReference type="InterPro" id="IPR021428">
    <property type="entry name" value="DUF3078"/>
</dbReference>
<feature type="chain" id="PRO_5047054389" evidence="1">
    <location>
        <begin position="23"/>
        <end position="335"/>
    </location>
</feature>
<proteinExistence type="predicted"/>